<evidence type="ECO:0000313" key="3">
    <source>
        <dbReference type="Proteomes" id="UP000062645"/>
    </source>
</evidence>
<feature type="coiled-coil region" evidence="1">
    <location>
        <begin position="255"/>
        <end position="343"/>
    </location>
</feature>
<keyword evidence="3" id="KW-1185">Reference proteome</keyword>
<reference evidence="2 3" key="2">
    <citation type="journal article" date="2016" name="Genome Announc.">
        <title>Draft Genome Sequence of the N2-Fixing Cyanobacterium Nostoc piscinale CENA21, Isolated from the Brazilian Amazon Floodplain.</title>
        <authorList>
            <person name="Leao T."/>
            <person name="Guimaraes P.I."/>
            <person name="de Melo A.G."/>
            <person name="Ramos R.T."/>
            <person name="Leao P.N."/>
            <person name="Silva A."/>
            <person name="Fiore M.F."/>
            <person name="Schneider M.P."/>
        </authorList>
    </citation>
    <scope>NUCLEOTIDE SEQUENCE [LARGE SCALE GENOMIC DNA]</scope>
    <source>
        <strain evidence="2 3">CENA21</strain>
    </source>
</reference>
<keyword evidence="1" id="KW-0175">Coiled coil</keyword>
<dbReference type="KEGG" id="npz:ACX27_27405"/>
<evidence type="ECO:0000313" key="2">
    <source>
        <dbReference type="EMBL" id="ALF55735.1"/>
    </source>
</evidence>
<reference evidence="3" key="1">
    <citation type="submission" date="2015-07" db="EMBL/GenBank/DDBJ databases">
        <title>Genome Of Nitrogen-Fixing Cyanobacterium Nostoc piscinale CENA21 From Solimoes/Amazon River Floodplain Sediments And Comparative Genomics To Uncover Biosynthetic Natural Products Potential.</title>
        <authorList>
            <person name="Leao T.F."/>
            <person name="Leao P.N."/>
            <person name="Guimaraes P.I."/>
            <person name="de Melo A.G.C."/>
            <person name="Ramos R.T.J."/>
            <person name="Silva A."/>
            <person name="Fiore M.F."/>
            <person name="Schneider M.P.C."/>
        </authorList>
    </citation>
    <scope>NUCLEOTIDE SEQUENCE [LARGE SCALE GENOMIC DNA]</scope>
    <source>
        <strain evidence="3">CENA21</strain>
    </source>
</reference>
<dbReference type="STRING" id="224013.ACX27_27405"/>
<accession>A0A0M4SQ99</accession>
<proteinExistence type="predicted"/>
<dbReference type="Proteomes" id="UP000062645">
    <property type="component" value="Chromosome"/>
</dbReference>
<dbReference type="AlphaFoldDB" id="A0A0M4SQ99"/>
<dbReference type="PATRIC" id="fig|224013.5.peg.6553"/>
<sequence>MVSQAPSLNQEQSYALLSKTECLFAAIWHNPEGSVGTEEVAKYYEVNPDAIAAILAVHHEEFSITEDNWTPREAIRLGMLLNSSVASNVRSLALDVIEAQKCKDKRQQVTRLLQNSDFVRWSNREIAKILGCSHTTVNEVRNQLETDNKVIKFERRKHIQNGKEVERKIGVSGQQMETSFHLQDSNPDSTVQALATFCSPGDPRDGVEVPVREIKGNPRQMLADFPSGTEVVSVKKLTTPSSPYPQERRLPPQYQEAIAQLEEQHRQEIARLEMEIESRIRGEAERLAIASLHDQIKAAQDLANTKSLEVAKLQRQLVELESLRQLEEENRSLRDRIGELERALEDRPLADWGNTFTKQAEKVINAQVKKSC</sequence>
<dbReference type="RefSeq" id="WP_062297208.1">
    <property type="nucleotide sequence ID" value="NZ_CP012036.1"/>
</dbReference>
<gene>
    <name evidence="2" type="ORF">ACX27_27405</name>
</gene>
<dbReference type="EMBL" id="CP012036">
    <property type="protein sequence ID" value="ALF55735.1"/>
    <property type="molecule type" value="Genomic_DNA"/>
</dbReference>
<organism evidence="2 3">
    <name type="scientific">Nostoc piscinale CENA21</name>
    <dbReference type="NCBI Taxonomy" id="224013"/>
    <lineage>
        <taxon>Bacteria</taxon>
        <taxon>Bacillati</taxon>
        <taxon>Cyanobacteriota</taxon>
        <taxon>Cyanophyceae</taxon>
        <taxon>Nostocales</taxon>
        <taxon>Nostocaceae</taxon>
        <taxon>Nostoc</taxon>
    </lineage>
</organism>
<dbReference type="OrthoDB" id="490830at2"/>
<name>A0A0M4SQ99_9NOSO</name>
<evidence type="ECO:0000256" key="1">
    <source>
        <dbReference type="SAM" id="Coils"/>
    </source>
</evidence>
<protein>
    <submittedName>
        <fullName evidence="2">Uncharacterized protein</fullName>
    </submittedName>
</protein>